<dbReference type="NCBIfam" id="TIGR01780">
    <property type="entry name" value="SSADH"/>
    <property type="match status" value="1"/>
</dbReference>
<dbReference type="CDD" id="cd07103">
    <property type="entry name" value="ALDH_F5_SSADH_GabD"/>
    <property type="match status" value="1"/>
</dbReference>
<dbReference type="AlphaFoldDB" id="A0A5B0DSM1"/>
<evidence type="ECO:0000256" key="2">
    <source>
        <dbReference type="ARBA" id="ARBA00022958"/>
    </source>
</evidence>
<dbReference type="GO" id="GO:0009450">
    <property type="term" value="P:gamma-aminobutyric acid catabolic process"/>
    <property type="evidence" value="ECO:0007669"/>
    <property type="project" value="InterPro"/>
</dbReference>
<sequence>MAGRVWPAQCLIGGEWVGNADSPVFNPSTGAEIARVPNFGQKETEQAVAAARNAFPGWSRLLAKERAAILRRWHDLVIQHVDQLGVLLTTEQGKPLAEAKAEILYAASYIEFYAEECKRVHGETLPTHISDGRIIVLRQPVGVVAAITPWNFPAAMVTRKIAPALAVGCTVVLKPAPETPLTAFALAELAELAGVPAGVLNLVTGDAVAIGQVLCASHDVRTLTFTGSTAIGKLLMAQCAPTVKRLGLELGGNAPFIVFDDADLDAAVDGAILSKFRNAGQTCVCANRIFVQTSIYDEFVRKFAEKASGLMVGDGFSTAVAIGPLINDAAASKVEAHIADAIRKGGTVITGGRRHAIGGNFFCPTVVANATVQMLVAQEETFGPLAPIFRFEDENEVTALANATHSGLAAYFYARDLGRVWRVAEALEYGMVAINSGRLSTELAPFGGVKESGLGREGSRHGLDEYLDTKYLLMAGL</sequence>
<evidence type="ECO:0000256" key="4">
    <source>
        <dbReference type="ARBA" id="ARBA00023097"/>
    </source>
</evidence>
<feature type="domain" description="Aldehyde dehydrogenase" evidence="7">
    <location>
        <begin position="22"/>
        <end position="471"/>
    </location>
</feature>
<dbReference type="PANTHER" id="PTHR43353">
    <property type="entry name" value="SUCCINATE-SEMIALDEHYDE DEHYDROGENASE, MITOCHONDRIAL"/>
    <property type="match status" value="1"/>
</dbReference>
<evidence type="ECO:0000313" key="9">
    <source>
        <dbReference type="Proteomes" id="UP000324738"/>
    </source>
</evidence>
<evidence type="ECO:0000259" key="7">
    <source>
        <dbReference type="Pfam" id="PF00171"/>
    </source>
</evidence>
<dbReference type="GO" id="GO:0004777">
    <property type="term" value="F:succinate-semialdehyde dehydrogenase (NAD+) activity"/>
    <property type="evidence" value="ECO:0007669"/>
    <property type="project" value="TreeGrafter"/>
</dbReference>
<keyword evidence="9" id="KW-1185">Reference proteome</keyword>
<dbReference type="PANTHER" id="PTHR43353:SF5">
    <property type="entry name" value="SUCCINATE-SEMIALDEHYDE DEHYDROGENASE, MITOCHONDRIAL"/>
    <property type="match status" value="1"/>
</dbReference>
<protein>
    <submittedName>
        <fullName evidence="8">NAD-dependent succinate-semialdehyde dehydrogenase</fullName>
    </submittedName>
</protein>
<gene>
    <name evidence="8" type="ORF">FPY71_13135</name>
</gene>
<dbReference type="PROSITE" id="PS00070">
    <property type="entry name" value="ALDEHYDE_DEHYDR_CYS"/>
    <property type="match status" value="1"/>
</dbReference>
<evidence type="ECO:0000256" key="6">
    <source>
        <dbReference type="RuleBase" id="RU003345"/>
    </source>
</evidence>
<dbReference type="SUPFAM" id="SSF53720">
    <property type="entry name" value="ALDH-like"/>
    <property type="match status" value="1"/>
</dbReference>
<dbReference type="InterPro" id="IPR016160">
    <property type="entry name" value="Ald_DH_CS_CYS"/>
</dbReference>
<dbReference type="FunFam" id="3.40.605.10:FF:000026">
    <property type="entry name" value="Aldehyde dehydrogenase, putative"/>
    <property type="match status" value="1"/>
</dbReference>
<dbReference type="FunFam" id="3.40.605.10:FF:000005">
    <property type="entry name" value="Succinate-semialdehyde dehydrogenase I"/>
    <property type="match status" value="1"/>
</dbReference>
<dbReference type="OrthoDB" id="9812625at2"/>
<accession>A0A5B0DSM1</accession>
<keyword evidence="3 6" id="KW-0560">Oxidoreductase</keyword>
<evidence type="ECO:0000256" key="1">
    <source>
        <dbReference type="ARBA" id="ARBA00009986"/>
    </source>
</evidence>
<dbReference type="InterPro" id="IPR029510">
    <property type="entry name" value="Ald_DH_CS_GLU"/>
</dbReference>
<dbReference type="Proteomes" id="UP000324738">
    <property type="component" value="Unassembled WGS sequence"/>
</dbReference>
<dbReference type="FunFam" id="3.40.309.10:FF:000004">
    <property type="entry name" value="Succinate-semialdehyde dehydrogenase I"/>
    <property type="match status" value="1"/>
</dbReference>
<name>A0A5B0DSM1_9HYPH</name>
<reference evidence="8 9" key="1">
    <citation type="submission" date="2019-08" db="EMBL/GenBank/DDBJ databases">
        <title>Aureimonas fodiniaquatilis sp. nov., isolated from a coal mine wastewater.</title>
        <authorList>
            <person name="Kim W."/>
        </authorList>
    </citation>
    <scope>NUCLEOTIDE SEQUENCE [LARGE SCALE GENOMIC DNA]</scope>
    <source>
        <strain evidence="8 9">CAU 1482</strain>
    </source>
</reference>
<keyword evidence="2" id="KW-0630">Potassium</keyword>
<dbReference type="InterPro" id="IPR016162">
    <property type="entry name" value="Ald_DH_N"/>
</dbReference>
<comment type="caution">
    <text evidence="8">The sequence shown here is derived from an EMBL/GenBank/DDBJ whole genome shotgun (WGS) entry which is preliminary data.</text>
</comment>
<comment type="similarity">
    <text evidence="1 6">Belongs to the aldehyde dehydrogenase family.</text>
</comment>
<dbReference type="Pfam" id="PF00171">
    <property type="entry name" value="Aldedh"/>
    <property type="match status" value="1"/>
</dbReference>
<dbReference type="GO" id="GO:0005829">
    <property type="term" value="C:cytosol"/>
    <property type="evidence" value="ECO:0007669"/>
    <property type="project" value="TreeGrafter"/>
</dbReference>
<evidence type="ECO:0000256" key="5">
    <source>
        <dbReference type="PROSITE-ProRule" id="PRU10007"/>
    </source>
</evidence>
<dbReference type="InterPro" id="IPR010102">
    <property type="entry name" value="Succ_semiAld_DH"/>
</dbReference>
<organism evidence="8 9">
    <name type="scientific">Aureimonas fodinaquatilis</name>
    <dbReference type="NCBI Taxonomy" id="2565783"/>
    <lineage>
        <taxon>Bacteria</taxon>
        <taxon>Pseudomonadati</taxon>
        <taxon>Pseudomonadota</taxon>
        <taxon>Alphaproteobacteria</taxon>
        <taxon>Hyphomicrobiales</taxon>
        <taxon>Aurantimonadaceae</taxon>
        <taxon>Aureimonas</taxon>
    </lineage>
</organism>
<feature type="active site" evidence="5">
    <location>
        <position position="249"/>
    </location>
</feature>
<evidence type="ECO:0000256" key="3">
    <source>
        <dbReference type="ARBA" id="ARBA00023002"/>
    </source>
</evidence>
<dbReference type="InterPro" id="IPR015590">
    <property type="entry name" value="Aldehyde_DH_dom"/>
</dbReference>
<dbReference type="EMBL" id="VTWH01000003">
    <property type="protein sequence ID" value="KAA0969814.1"/>
    <property type="molecule type" value="Genomic_DNA"/>
</dbReference>
<proteinExistence type="inferred from homology"/>
<dbReference type="InterPro" id="IPR050740">
    <property type="entry name" value="Aldehyde_DH_Superfamily"/>
</dbReference>
<dbReference type="RefSeq" id="WP_149301099.1">
    <property type="nucleotide sequence ID" value="NZ_VTWH01000003.1"/>
</dbReference>
<dbReference type="Gene3D" id="3.40.605.10">
    <property type="entry name" value="Aldehyde Dehydrogenase, Chain A, domain 1"/>
    <property type="match status" value="1"/>
</dbReference>
<dbReference type="Gene3D" id="3.40.309.10">
    <property type="entry name" value="Aldehyde Dehydrogenase, Chain A, domain 2"/>
    <property type="match status" value="1"/>
</dbReference>
<keyword evidence="4" id="KW-0558">Oxidation</keyword>
<dbReference type="InterPro" id="IPR016161">
    <property type="entry name" value="Ald_DH/histidinol_DH"/>
</dbReference>
<dbReference type="InterPro" id="IPR016163">
    <property type="entry name" value="Ald_DH_C"/>
</dbReference>
<evidence type="ECO:0000313" key="8">
    <source>
        <dbReference type="EMBL" id="KAA0969814.1"/>
    </source>
</evidence>
<dbReference type="PROSITE" id="PS00687">
    <property type="entry name" value="ALDEHYDE_DEHYDR_GLU"/>
    <property type="match status" value="1"/>
</dbReference>